<dbReference type="OrthoDB" id="5371818at2759"/>
<name>A0A9W4NDA7_9EURO</name>
<organism evidence="1 2">
    <name type="scientific">Penicillium salamii</name>
    <dbReference type="NCBI Taxonomy" id="1612424"/>
    <lineage>
        <taxon>Eukaryota</taxon>
        <taxon>Fungi</taxon>
        <taxon>Dikarya</taxon>
        <taxon>Ascomycota</taxon>
        <taxon>Pezizomycotina</taxon>
        <taxon>Eurotiomycetes</taxon>
        <taxon>Eurotiomycetidae</taxon>
        <taxon>Eurotiales</taxon>
        <taxon>Aspergillaceae</taxon>
        <taxon>Penicillium</taxon>
    </lineage>
</organism>
<evidence type="ECO:0000313" key="2">
    <source>
        <dbReference type="Proteomes" id="UP001152592"/>
    </source>
</evidence>
<evidence type="ECO:0000313" key="1">
    <source>
        <dbReference type="EMBL" id="CAG8341850.1"/>
    </source>
</evidence>
<dbReference type="AlphaFoldDB" id="A0A9W4NDA7"/>
<accession>A0A9W4NDA7</accession>
<sequence length="244" mass="27236">MSSKVCKQCHFASAIPWIIPTPCCWILGFVRGAKSETDGREWPYECCSQRALGQWDINGVEDPREMLLFICIILRNQSESHTIKTFLQMALLFEPNSFYILLLNLDHECHFEWQLFLALTTTTGQLFHITNDPGSVGWEYKSEMANMSTNGRLVIALQIGVIGPVLHTALATRLGLVPLTMFSGRYRDLCSQMRVQAALFALDDEGYLNIGSSVGSLEQEAIPLAILNGNRGTRSAVRSSGFVE</sequence>
<protein>
    <submittedName>
        <fullName evidence="1">Uncharacterized protein</fullName>
    </submittedName>
</protein>
<dbReference type="Proteomes" id="UP001152592">
    <property type="component" value="Unassembled WGS sequence"/>
</dbReference>
<gene>
    <name evidence="1" type="ORF">PSALAMII_LOCUS2844</name>
</gene>
<proteinExistence type="predicted"/>
<dbReference type="EMBL" id="CAJVPD010000111">
    <property type="protein sequence ID" value="CAG8341850.1"/>
    <property type="molecule type" value="Genomic_DNA"/>
</dbReference>
<reference evidence="1" key="1">
    <citation type="submission" date="2021-07" db="EMBL/GenBank/DDBJ databases">
        <authorList>
            <person name="Branca A.L. A."/>
        </authorList>
    </citation>
    <scope>NUCLEOTIDE SEQUENCE</scope>
</reference>
<comment type="caution">
    <text evidence="1">The sequence shown here is derived from an EMBL/GenBank/DDBJ whole genome shotgun (WGS) entry which is preliminary data.</text>
</comment>